<dbReference type="SMART" id="SM00344">
    <property type="entry name" value="HTH_ASNC"/>
    <property type="match status" value="1"/>
</dbReference>
<dbReference type="PANTHER" id="PTHR30154">
    <property type="entry name" value="LEUCINE-RESPONSIVE REGULATORY PROTEIN"/>
    <property type="match status" value="1"/>
</dbReference>
<dbReference type="PANTHER" id="PTHR30154:SF34">
    <property type="entry name" value="TRANSCRIPTIONAL REGULATOR AZLB"/>
    <property type="match status" value="1"/>
</dbReference>
<accession>A0A059G3K1</accession>
<dbReference type="InterPro" id="IPR019887">
    <property type="entry name" value="Tscrpt_reg_AsnC/Lrp_C"/>
</dbReference>
<dbReference type="PRINTS" id="PR00033">
    <property type="entry name" value="HTHASNC"/>
</dbReference>
<dbReference type="STRING" id="1280953.HOC_15702"/>
<dbReference type="GO" id="GO:0005829">
    <property type="term" value="C:cytosol"/>
    <property type="evidence" value="ECO:0007669"/>
    <property type="project" value="TreeGrafter"/>
</dbReference>
<dbReference type="InterPro" id="IPR036390">
    <property type="entry name" value="WH_DNA-bd_sf"/>
</dbReference>
<name>A0A059G3K1_9PROT</name>
<dbReference type="eggNOG" id="COG1522">
    <property type="taxonomic scope" value="Bacteria"/>
</dbReference>
<dbReference type="Pfam" id="PF01037">
    <property type="entry name" value="AsnC_trans_reg"/>
    <property type="match status" value="1"/>
</dbReference>
<keyword evidence="6" id="KW-1185">Reference proteome</keyword>
<dbReference type="GO" id="GO:0043200">
    <property type="term" value="P:response to amino acid"/>
    <property type="evidence" value="ECO:0007669"/>
    <property type="project" value="TreeGrafter"/>
</dbReference>
<evidence type="ECO:0000259" key="4">
    <source>
        <dbReference type="PROSITE" id="PS50956"/>
    </source>
</evidence>
<dbReference type="OrthoDB" id="9803143at2"/>
<dbReference type="PATRIC" id="fig|1280953.3.peg.3150"/>
<reference evidence="5 6" key="1">
    <citation type="journal article" date="2014" name="Antonie Van Leeuwenhoek">
        <title>Hyphomonas beringensis sp. nov. and Hyphomonas chukchiensis sp. nov., isolated from surface seawater of the Bering Sea and Chukchi Sea.</title>
        <authorList>
            <person name="Li C."/>
            <person name="Lai Q."/>
            <person name="Li G."/>
            <person name="Dong C."/>
            <person name="Wang J."/>
            <person name="Liao Y."/>
            <person name="Shao Z."/>
        </authorList>
    </citation>
    <scope>NUCLEOTIDE SEQUENCE [LARGE SCALE GENOMIC DNA]</scope>
    <source>
        <strain evidence="5 6">SCH89</strain>
    </source>
</reference>
<dbReference type="InterPro" id="IPR036388">
    <property type="entry name" value="WH-like_DNA-bd_sf"/>
</dbReference>
<dbReference type="AlphaFoldDB" id="A0A059G3K1"/>
<proteinExistence type="predicted"/>
<dbReference type="SUPFAM" id="SSF54909">
    <property type="entry name" value="Dimeric alpha+beta barrel"/>
    <property type="match status" value="1"/>
</dbReference>
<sequence>MKSVLDNVGKRLLIAIQLDGRITNQDLADSIGVSPSPCLQRRKRLEDTGVIDCYETRIDLSKVTQFIEVISEITLNTNKGADERDFESYIANIPEMTSCRAVTGSVDYFATFVAPDIRHYQTIVDRMTDELGTIETVTSHVVYEHTKKYTGLPLTLLLDD</sequence>
<dbReference type="RefSeq" id="WP_035540319.1">
    <property type="nucleotide sequence ID" value="NZ_ARYL01000029.1"/>
</dbReference>
<keyword evidence="3" id="KW-0804">Transcription</keyword>
<dbReference type="Gene3D" id="3.30.70.920">
    <property type="match status" value="1"/>
</dbReference>
<dbReference type="SUPFAM" id="SSF46785">
    <property type="entry name" value="Winged helix' DNA-binding domain"/>
    <property type="match status" value="1"/>
</dbReference>
<keyword evidence="1" id="KW-0805">Transcription regulation</keyword>
<comment type="caution">
    <text evidence="5">The sequence shown here is derived from an EMBL/GenBank/DDBJ whole genome shotgun (WGS) entry which is preliminary data.</text>
</comment>
<evidence type="ECO:0000256" key="2">
    <source>
        <dbReference type="ARBA" id="ARBA00023125"/>
    </source>
</evidence>
<organism evidence="5 6">
    <name type="scientific">Hyphomonas oceanitis SCH89</name>
    <dbReference type="NCBI Taxonomy" id="1280953"/>
    <lineage>
        <taxon>Bacteria</taxon>
        <taxon>Pseudomonadati</taxon>
        <taxon>Pseudomonadota</taxon>
        <taxon>Alphaproteobacteria</taxon>
        <taxon>Hyphomonadales</taxon>
        <taxon>Hyphomonadaceae</taxon>
        <taxon>Hyphomonas</taxon>
    </lineage>
</organism>
<keyword evidence="2" id="KW-0238">DNA-binding</keyword>
<dbReference type="Gene3D" id="1.10.10.10">
    <property type="entry name" value="Winged helix-like DNA-binding domain superfamily/Winged helix DNA-binding domain"/>
    <property type="match status" value="1"/>
</dbReference>
<protein>
    <submittedName>
        <fullName evidence="5">AsnC family transcriptional regulator</fullName>
    </submittedName>
</protein>
<evidence type="ECO:0000313" key="5">
    <source>
        <dbReference type="EMBL" id="KDA01407.1"/>
    </source>
</evidence>
<dbReference type="Proteomes" id="UP000024942">
    <property type="component" value="Unassembled WGS sequence"/>
</dbReference>
<dbReference type="PROSITE" id="PS50956">
    <property type="entry name" value="HTH_ASNC_2"/>
    <property type="match status" value="1"/>
</dbReference>
<dbReference type="InterPro" id="IPR011008">
    <property type="entry name" value="Dimeric_a/b-barrel"/>
</dbReference>
<gene>
    <name evidence="5" type="ORF">HOC_15702</name>
</gene>
<dbReference type="InterPro" id="IPR000485">
    <property type="entry name" value="AsnC-type_HTH_dom"/>
</dbReference>
<evidence type="ECO:0000256" key="1">
    <source>
        <dbReference type="ARBA" id="ARBA00023015"/>
    </source>
</evidence>
<evidence type="ECO:0000256" key="3">
    <source>
        <dbReference type="ARBA" id="ARBA00023163"/>
    </source>
</evidence>
<evidence type="ECO:0000313" key="6">
    <source>
        <dbReference type="Proteomes" id="UP000024942"/>
    </source>
</evidence>
<feature type="domain" description="HTH asnC-type" evidence="4">
    <location>
        <begin position="5"/>
        <end position="82"/>
    </location>
</feature>
<dbReference type="InterPro" id="IPR019888">
    <property type="entry name" value="Tscrpt_reg_AsnC-like"/>
</dbReference>
<dbReference type="GO" id="GO:0043565">
    <property type="term" value="F:sequence-specific DNA binding"/>
    <property type="evidence" value="ECO:0007669"/>
    <property type="project" value="InterPro"/>
</dbReference>
<dbReference type="Pfam" id="PF13412">
    <property type="entry name" value="HTH_24"/>
    <property type="match status" value="1"/>
</dbReference>
<dbReference type="EMBL" id="ARYL01000029">
    <property type="protein sequence ID" value="KDA01407.1"/>
    <property type="molecule type" value="Genomic_DNA"/>
</dbReference>